<sequence>MTDATDLEGRARALQLNCGFSASRIAKLNMAGWRMVRLKWTKERTKFRFLNSTWMEIQQIISSLVSVDNVSTIDPILDSILE</sequence>
<dbReference type="Proteomes" id="UP000299102">
    <property type="component" value="Unassembled WGS sequence"/>
</dbReference>
<keyword evidence="2" id="KW-1185">Reference proteome</keyword>
<dbReference type="EMBL" id="BGZK01000490">
    <property type="protein sequence ID" value="GBP46845.1"/>
    <property type="molecule type" value="Genomic_DNA"/>
</dbReference>
<protein>
    <submittedName>
        <fullName evidence="1">Uncharacterized protein</fullName>
    </submittedName>
</protein>
<organism evidence="1 2">
    <name type="scientific">Eumeta variegata</name>
    <name type="common">Bagworm moth</name>
    <name type="synonym">Eumeta japonica</name>
    <dbReference type="NCBI Taxonomy" id="151549"/>
    <lineage>
        <taxon>Eukaryota</taxon>
        <taxon>Metazoa</taxon>
        <taxon>Ecdysozoa</taxon>
        <taxon>Arthropoda</taxon>
        <taxon>Hexapoda</taxon>
        <taxon>Insecta</taxon>
        <taxon>Pterygota</taxon>
        <taxon>Neoptera</taxon>
        <taxon>Endopterygota</taxon>
        <taxon>Lepidoptera</taxon>
        <taxon>Glossata</taxon>
        <taxon>Ditrysia</taxon>
        <taxon>Tineoidea</taxon>
        <taxon>Psychidae</taxon>
        <taxon>Oiketicinae</taxon>
        <taxon>Eumeta</taxon>
    </lineage>
</organism>
<accession>A0A4C1W9N1</accession>
<evidence type="ECO:0000313" key="1">
    <source>
        <dbReference type="EMBL" id="GBP46845.1"/>
    </source>
</evidence>
<name>A0A4C1W9N1_EUMVA</name>
<reference evidence="1 2" key="1">
    <citation type="journal article" date="2019" name="Commun. Biol.">
        <title>The bagworm genome reveals a unique fibroin gene that provides high tensile strength.</title>
        <authorList>
            <person name="Kono N."/>
            <person name="Nakamura H."/>
            <person name="Ohtoshi R."/>
            <person name="Tomita M."/>
            <person name="Numata K."/>
            <person name="Arakawa K."/>
        </authorList>
    </citation>
    <scope>NUCLEOTIDE SEQUENCE [LARGE SCALE GENOMIC DNA]</scope>
</reference>
<gene>
    <name evidence="1" type="ORF">EVAR_78545_1</name>
</gene>
<dbReference type="AlphaFoldDB" id="A0A4C1W9N1"/>
<evidence type="ECO:0000313" key="2">
    <source>
        <dbReference type="Proteomes" id="UP000299102"/>
    </source>
</evidence>
<comment type="caution">
    <text evidence="1">The sequence shown here is derived from an EMBL/GenBank/DDBJ whole genome shotgun (WGS) entry which is preliminary data.</text>
</comment>
<proteinExistence type="predicted"/>